<dbReference type="AlphaFoldDB" id="A0AAP0LWD0"/>
<gene>
    <name evidence="1" type="ORF">WN944_019664</name>
</gene>
<dbReference type="InterPro" id="IPR004908">
    <property type="entry name" value="ATPase_V1-cplx_hsu"/>
</dbReference>
<sequence length="172" mass="19469">MEAILSSLSLYQIDKIETSNAAMAFGRALFRHQWTLRKGKIDGGGVMFGGKGPCAVSMARTTTTVENGYRYREKFELLSERLWKISESVLEGNFIKGLKPEIRVRKFYKGTEARNPSLAALAKAARDLLEGLNQLEEGLKDNIKRLSSFDKYKQEVLLGHLDWSPMHNDPLF</sequence>
<keyword evidence="2" id="KW-1185">Reference proteome</keyword>
<protein>
    <submittedName>
        <fullName evidence="1">Uncharacterized protein</fullName>
    </submittedName>
</protein>
<dbReference type="PANTHER" id="PTHR10698">
    <property type="entry name" value="V-TYPE PROTON ATPASE SUBUNIT H"/>
    <property type="match status" value="1"/>
</dbReference>
<organism evidence="1 2">
    <name type="scientific">Citrus x changshan-huyou</name>
    <dbReference type="NCBI Taxonomy" id="2935761"/>
    <lineage>
        <taxon>Eukaryota</taxon>
        <taxon>Viridiplantae</taxon>
        <taxon>Streptophyta</taxon>
        <taxon>Embryophyta</taxon>
        <taxon>Tracheophyta</taxon>
        <taxon>Spermatophyta</taxon>
        <taxon>Magnoliopsida</taxon>
        <taxon>eudicotyledons</taxon>
        <taxon>Gunneridae</taxon>
        <taxon>Pentapetalae</taxon>
        <taxon>rosids</taxon>
        <taxon>malvids</taxon>
        <taxon>Sapindales</taxon>
        <taxon>Rutaceae</taxon>
        <taxon>Aurantioideae</taxon>
        <taxon>Citrus</taxon>
    </lineage>
</organism>
<dbReference type="Proteomes" id="UP001428341">
    <property type="component" value="Unassembled WGS sequence"/>
</dbReference>
<dbReference type="GO" id="GO:0000221">
    <property type="term" value="C:vacuolar proton-transporting V-type ATPase, V1 domain"/>
    <property type="evidence" value="ECO:0007669"/>
    <property type="project" value="InterPro"/>
</dbReference>
<reference evidence="1 2" key="1">
    <citation type="submission" date="2024-05" db="EMBL/GenBank/DDBJ databases">
        <title>Haplotype-resolved chromosome-level genome assembly of Huyou (Citrus changshanensis).</title>
        <authorList>
            <person name="Miao C."/>
            <person name="Chen W."/>
            <person name="Wu Y."/>
            <person name="Wang L."/>
            <person name="Zhao S."/>
            <person name="Grierson D."/>
            <person name="Xu C."/>
            <person name="Chen K."/>
        </authorList>
    </citation>
    <scope>NUCLEOTIDE SEQUENCE [LARGE SCALE GENOMIC DNA]</scope>
    <source>
        <strain evidence="1">01-14</strain>
        <tissue evidence="1">Leaf</tissue>
    </source>
</reference>
<dbReference type="SUPFAM" id="SSF48371">
    <property type="entry name" value="ARM repeat"/>
    <property type="match status" value="1"/>
</dbReference>
<evidence type="ECO:0000313" key="1">
    <source>
        <dbReference type="EMBL" id="KAK9188263.1"/>
    </source>
</evidence>
<dbReference type="PANTHER" id="PTHR10698:SF0">
    <property type="entry name" value="V-TYPE PROTON ATPASE SUBUNIT H"/>
    <property type="match status" value="1"/>
</dbReference>
<dbReference type="EMBL" id="JBCGBO010000007">
    <property type="protein sequence ID" value="KAK9188263.1"/>
    <property type="molecule type" value="Genomic_DNA"/>
</dbReference>
<proteinExistence type="predicted"/>
<dbReference type="InterPro" id="IPR016024">
    <property type="entry name" value="ARM-type_fold"/>
</dbReference>
<accession>A0AAP0LWD0</accession>
<comment type="caution">
    <text evidence="1">The sequence shown here is derived from an EMBL/GenBank/DDBJ whole genome shotgun (WGS) entry which is preliminary data.</text>
</comment>
<evidence type="ECO:0000313" key="2">
    <source>
        <dbReference type="Proteomes" id="UP001428341"/>
    </source>
</evidence>
<name>A0AAP0LWD0_9ROSI</name>
<dbReference type="GO" id="GO:0046961">
    <property type="term" value="F:proton-transporting ATPase activity, rotational mechanism"/>
    <property type="evidence" value="ECO:0007669"/>
    <property type="project" value="InterPro"/>
</dbReference>